<dbReference type="EMBL" id="FNBZ01000004">
    <property type="protein sequence ID" value="SDG62362.1"/>
    <property type="molecule type" value="Genomic_DNA"/>
</dbReference>
<proteinExistence type="inferred from homology"/>
<feature type="region of interest" description="Disordered" evidence="4">
    <location>
        <begin position="1"/>
        <end position="40"/>
    </location>
</feature>
<name>A0ABY0P238_9HYPH</name>
<evidence type="ECO:0000259" key="6">
    <source>
        <dbReference type="Pfam" id="PF17384"/>
    </source>
</evidence>
<evidence type="ECO:0000313" key="8">
    <source>
        <dbReference type="Proteomes" id="UP000199468"/>
    </source>
</evidence>
<keyword evidence="2 3" id="KW-0690">Ribosome biogenesis</keyword>
<comment type="caution">
    <text evidence="7">The sequence shown here is derived from an EMBL/GenBank/DDBJ whole genome shotgun (WGS) entry which is preliminary data.</text>
</comment>
<comment type="function">
    <text evidence="3">Required for maturation of 30S ribosomal subunits.</text>
</comment>
<evidence type="ECO:0000259" key="5">
    <source>
        <dbReference type="Pfam" id="PF02576"/>
    </source>
</evidence>
<dbReference type="InterPro" id="IPR028989">
    <property type="entry name" value="RimP_N"/>
</dbReference>
<dbReference type="InterPro" id="IPR036847">
    <property type="entry name" value="RimP_C_sf"/>
</dbReference>
<feature type="region of interest" description="Disordered" evidence="4">
    <location>
        <begin position="210"/>
        <end position="257"/>
    </location>
</feature>
<dbReference type="InterPro" id="IPR028998">
    <property type="entry name" value="RimP_C"/>
</dbReference>
<dbReference type="CDD" id="cd01734">
    <property type="entry name" value="YlxS_C"/>
    <property type="match status" value="1"/>
</dbReference>
<dbReference type="PANTHER" id="PTHR33867">
    <property type="entry name" value="RIBOSOME MATURATION FACTOR RIMP"/>
    <property type="match status" value="1"/>
</dbReference>
<sequence length="257" mass="27566">MIKSGPTGPLFFIGRDPPEADGTVRAMSEPTHEPTTAPDQEPRLVVEGGVAARVAVIIEPAIVDLGYRLVRVRVSAQNGCTVQIMAERPDGTMNVEGCEAISQAVSPALDVDDPIQAAYHLEVSSPGIDRPLVRASDFERWAGHLAKIDTSELVAGRKRFRGILRGVAGQDALLTRDDARSEEERDVAIPMRAIAEARLVLTDALVTESLRRGKSGLPPEMPAAEEIASPKKGRGKSLGPRPTKAGETVPQDNNEEE</sequence>
<evidence type="ECO:0000313" key="7">
    <source>
        <dbReference type="EMBL" id="SDG62362.1"/>
    </source>
</evidence>
<evidence type="ECO:0000256" key="4">
    <source>
        <dbReference type="SAM" id="MobiDB-lite"/>
    </source>
</evidence>
<reference evidence="7 8" key="1">
    <citation type="submission" date="2016-10" db="EMBL/GenBank/DDBJ databases">
        <authorList>
            <person name="Varghese N."/>
            <person name="Submissions S."/>
        </authorList>
    </citation>
    <scope>NUCLEOTIDE SEQUENCE [LARGE SCALE GENOMIC DNA]</scope>
    <source>
        <strain evidence="7 8">DSM 26672</strain>
    </source>
</reference>
<accession>A0ABY0P238</accession>
<dbReference type="HAMAP" id="MF_01077">
    <property type="entry name" value="RimP"/>
    <property type="match status" value="1"/>
</dbReference>
<evidence type="ECO:0000256" key="1">
    <source>
        <dbReference type="ARBA" id="ARBA00022490"/>
    </source>
</evidence>
<feature type="domain" description="Ribosome maturation factor RimP N-terminal" evidence="5">
    <location>
        <begin position="57"/>
        <end position="129"/>
    </location>
</feature>
<gene>
    <name evidence="3" type="primary">rimP</name>
    <name evidence="7" type="ORF">SAMN05421844_104524</name>
</gene>
<dbReference type="Proteomes" id="UP000199468">
    <property type="component" value="Unassembled WGS sequence"/>
</dbReference>
<dbReference type="SUPFAM" id="SSF75420">
    <property type="entry name" value="YhbC-like, N-terminal domain"/>
    <property type="match status" value="1"/>
</dbReference>
<dbReference type="InterPro" id="IPR003728">
    <property type="entry name" value="Ribosome_maturation_RimP"/>
</dbReference>
<evidence type="ECO:0000256" key="2">
    <source>
        <dbReference type="ARBA" id="ARBA00022517"/>
    </source>
</evidence>
<dbReference type="SUPFAM" id="SSF74942">
    <property type="entry name" value="YhbC-like, C-terminal domain"/>
    <property type="match status" value="1"/>
</dbReference>
<dbReference type="Pfam" id="PF17384">
    <property type="entry name" value="DUF150_C"/>
    <property type="match status" value="1"/>
</dbReference>
<keyword evidence="8" id="KW-1185">Reference proteome</keyword>
<dbReference type="InterPro" id="IPR035956">
    <property type="entry name" value="RimP_N_sf"/>
</dbReference>
<dbReference type="Pfam" id="PF02576">
    <property type="entry name" value="RimP_N"/>
    <property type="match status" value="1"/>
</dbReference>
<feature type="domain" description="Ribosome maturation factor RimP C-terminal" evidence="6">
    <location>
        <begin position="132"/>
        <end position="202"/>
    </location>
</feature>
<keyword evidence="1 3" id="KW-0963">Cytoplasm</keyword>
<dbReference type="Gene3D" id="2.30.30.180">
    <property type="entry name" value="Ribosome maturation factor RimP, C-terminal domain"/>
    <property type="match status" value="1"/>
</dbReference>
<protein>
    <recommendedName>
        <fullName evidence="3">Ribosome maturation factor RimP</fullName>
    </recommendedName>
</protein>
<comment type="similarity">
    <text evidence="3">Belongs to the RimP family.</text>
</comment>
<dbReference type="Gene3D" id="3.30.300.70">
    <property type="entry name" value="RimP-like superfamily, N-terminal"/>
    <property type="match status" value="1"/>
</dbReference>
<dbReference type="PANTHER" id="PTHR33867:SF1">
    <property type="entry name" value="RIBOSOME MATURATION FACTOR RIMP"/>
    <property type="match status" value="1"/>
</dbReference>
<comment type="subcellular location">
    <subcellularLocation>
        <location evidence="3">Cytoplasm</location>
    </subcellularLocation>
</comment>
<evidence type="ECO:0000256" key="3">
    <source>
        <dbReference type="HAMAP-Rule" id="MF_01077"/>
    </source>
</evidence>
<organism evidence="7 8">
    <name type="scientific">Bosea robiniae</name>
    <dbReference type="NCBI Taxonomy" id="1036780"/>
    <lineage>
        <taxon>Bacteria</taxon>
        <taxon>Pseudomonadati</taxon>
        <taxon>Pseudomonadota</taxon>
        <taxon>Alphaproteobacteria</taxon>
        <taxon>Hyphomicrobiales</taxon>
        <taxon>Boseaceae</taxon>
        <taxon>Bosea</taxon>
    </lineage>
</organism>
<dbReference type="NCBIfam" id="NF000932">
    <property type="entry name" value="PRK00092.2-5"/>
    <property type="match status" value="1"/>
</dbReference>